<dbReference type="Proteomes" id="UP000814140">
    <property type="component" value="Unassembled WGS sequence"/>
</dbReference>
<reference evidence="1" key="2">
    <citation type="journal article" date="2022" name="New Phytol.">
        <title>Evolutionary transition to the ectomycorrhizal habit in the genomes of a hyperdiverse lineage of mushroom-forming fungi.</title>
        <authorList>
            <person name="Looney B."/>
            <person name="Miyauchi S."/>
            <person name="Morin E."/>
            <person name="Drula E."/>
            <person name="Courty P.E."/>
            <person name="Kohler A."/>
            <person name="Kuo A."/>
            <person name="LaButti K."/>
            <person name="Pangilinan J."/>
            <person name="Lipzen A."/>
            <person name="Riley R."/>
            <person name="Andreopoulos W."/>
            <person name="He G."/>
            <person name="Johnson J."/>
            <person name="Nolan M."/>
            <person name="Tritt A."/>
            <person name="Barry K.W."/>
            <person name="Grigoriev I.V."/>
            <person name="Nagy L.G."/>
            <person name="Hibbett D."/>
            <person name="Henrissat B."/>
            <person name="Matheny P.B."/>
            <person name="Labbe J."/>
            <person name="Martin F.M."/>
        </authorList>
    </citation>
    <scope>NUCLEOTIDE SEQUENCE</scope>
    <source>
        <strain evidence="1">HHB10654</strain>
    </source>
</reference>
<evidence type="ECO:0000313" key="2">
    <source>
        <dbReference type="Proteomes" id="UP000814140"/>
    </source>
</evidence>
<sequence>KTKNGNRCSLTASPSAVSVELDVLGTSYGATSFRSALKTFIAQYCNPSWRQQHTASRASNQDIIIPFNKVDVWHKLSFSLKNLQLDDVPDSADRAHITPMDPNGLRVARLRVIFRVPKVMEQHVFGDGVSPPGHLAYMEWLSLQMFAITKSKRSDGSRQASIIEVRFIHRSCMLIPKFGARVDRSWTLENVLDRRDNFHLNN</sequence>
<proteinExistence type="predicted"/>
<dbReference type="EMBL" id="MU277290">
    <property type="protein sequence ID" value="KAI0055470.1"/>
    <property type="molecule type" value="Genomic_DNA"/>
</dbReference>
<feature type="non-terminal residue" evidence="1">
    <location>
        <position position="202"/>
    </location>
</feature>
<gene>
    <name evidence="1" type="ORF">BV25DRAFT_1778302</name>
</gene>
<comment type="caution">
    <text evidence="1">The sequence shown here is derived from an EMBL/GenBank/DDBJ whole genome shotgun (WGS) entry which is preliminary data.</text>
</comment>
<name>A0ACB8SHQ1_9AGAM</name>
<organism evidence="1 2">
    <name type="scientific">Artomyces pyxidatus</name>
    <dbReference type="NCBI Taxonomy" id="48021"/>
    <lineage>
        <taxon>Eukaryota</taxon>
        <taxon>Fungi</taxon>
        <taxon>Dikarya</taxon>
        <taxon>Basidiomycota</taxon>
        <taxon>Agaricomycotina</taxon>
        <taxon>Agaricomycetes</taxon>
        <taxon>Russulales</taxon>
        <taxon>Auriscalpiaceae</taxon>
        <taxon>Artomyces</taxon>
    </lineage>
</organism>
<evidence type="ECO:0000313" key="1">
    <source>
        <dbReference type="EMBL" id="KAI0055470.1"/>
    </source>
</evidence>
<keyword evidence="2" id="KW-1185">Reference proteome</keyword>
<protein>
    <submittedName>
        <fullName evidence="1">Uncharacterized protein</fullName>
    </submittedName>
</protein>
<accession>A0ACB8SHQ1</accession>
<reference evidence="1" key="1">
    <citation type="submission" date="2021-03" db="EMBL/GenBank/DDBJ databases">
        <authorList>
            <consortium name="DOE Joint Genome Institute"/>
            <person name="Ahrendt S."/>
            <person name="Looney B.P."/>
            <person name="Miyauchi S."/>
            <person name="Morin E."/>
            <person name="Drula E."/>
            <person name="Courty P.E."/>
            <person name="Chicoki N."/>
            <person name="Fauchery L."/>
            <person name="Kohler A."/>
            <person name="Kuo A."/>
            <person name="Labutti K."/>
            <person name="Pangilinan J."/>
            <person name="Lipzen A."/>
            <person name="Riley R."/>
            <person name="Andreopoulos W."/>
            <person name="He G."/>
            <person name="Johnson J."/>
            <person name="Barry K.W."/>
            <person name="Grigoriev I.V."/>
            <person name="Nagy L."/>
            <person name="Hibbett D."/>
            <person name="Henrissat B."/>
            <person name="Matheny P.B."/>
            <person name="Labbe J."/>
            <person name="Martin F."/>
        </authorList>
    </citation>
    <scope>NUCLEOTIDE SEQUENCE</scope>
    <source>
        <strain evidence="1">HHB10654</strain>
    </source>
</reference>
<feature type="non-terminal residue" evidence="1">
    <location>
        <position position="1"/>
    </location>
</feature>